<dbReference type="GO" id="GO:0004115">
    <property type="term" value="F:3',5'-cyclic-AMP phosphodiesterase activity"/>
    <property type="evidence" value="ECO:0007669"/>
    <property type="project" value="InterPro"/>
</dbReference>
<dbReference type="SUPFAM" id="SSF56281">
    <property type="entry name" value="Metallo-hydrolase/oxidoreductase"/>
    <property type="match status" value="1"/>
</dbReference>
<evidence type="ECO:0000313" key="2">
    <source>
        <dbReference type="EMBL" id="PXX79493.1"/>
    </source>
</evidence>
<dbReference type="InterPro" id="IPR001279">
    <property type="entry name" value="Metallo-B-lactamas"/>
</dbReference>
<organism evidence="2 3">
    <name type="scientific">Rivihabitans pingtungensis</name>
    <dbReference type="NCBI Taxonomy" id="1054498"/>
    <lineage>
        <taxon>Bacteria</taxon>
        <taxon>Pseudomonadati</taxon>
        <taxon>Pseudomonadota</taxon>
        <taxon>Betaproteobacteria</taxon>
        <taxon>Neisseriales</taxon>
        <taxon>Aquaspirillaceae</taxon>
        <taxon>Rivihabitans</taxon>
    </lineage>
</organism>
<dbReference type="Gene3D" id="3.60.15.10">
    <property type="entry name" value="Ribonuclease Z/Hydroxyacylglutathione hydrolase-like"/>
    <property type="match status" value="1"/>
</dbReference>
<name>A0A318L1T1_9NEIS</name>
<dbReference type="EMBL" id="QJKI01000006">
    <property type="protein sequence ID" value="PXX79493.1"/>
    <property type="molecule type" value="Genomic_DNA"/>
</dbReference>
<evidence type="ECO:0000313" key="3">
    <source>
        <dbReference type="Proteomes" id="UP000247555"/>
    </source>
</evidence>
<dbReference type="RefSeq" id="WP_110390406.1">
    <property type="nucleotide sequence ID" value="NZ_QJKI01000006.1"/>
</dbReference>
<dbReference type="AlphaFoldDB" id="A0A318L1T1"/>
<dbReference type="PRINTS" id="PR00388">
    <property type="entry name" value="PDIESTERASE2"/>
</dbReference>
<sequence>MKLTVLGCDGGIGGARHTTCLKLGAHALIDAGTGLSSLSLAEMAAIDHVFLSHAHLDHVALLPLLVDSVGAARTRPLEVHGLPATLDSLRQHIFNWQIWPDFSQLPSAEAPWLQWRPLAVGERFAMDDGYLTALPAHHTVPAVAYRLEGPTGSLVFSGDTSSDEAFWQAVLASPDLRHLLIECAFPDEESRLAGQARHYSPSRLAADLAQLPAQVQVWISHLKPTDAERTLAQIAALAPCEVQALAAGVVLTV</sequence>
<reference evidence="2 3" key="1">
    <citation type="submission" date="2018-05" db="EMBL/GenBank/DDBJ databases">
        <title>Genomic Encyclopedia of Type Strains, Phase IV (KMG-IV): sequencing the most valuable type-strain genomes for metagenomic binning, comparative biology and taxonomic classification.</title>
        <authorList>
            <person name="Goeker M."/>
        </authorList>
    </citation>
    <scope>NUCLEOTIDE SEQUENCE [LARGE SCALE GENOMIC DNA]</scope>
    <source>
        <strain evidence="2 3">DSM 29661</strain>
    </source>
</reference>
<dbReference type="GO" id="GO:1902660">
    <property type="term" value="P:negative regulation of glucose mediated signaling pathway"/>
    <property type="evidence" value="ECO:0007669"/>
    <property type="project" value="TreeGrafter"/>
</dbReference>
<dbReference type="Proteomes" id="UP000247555">
    <property type="component" value="Unassembled WGS sequence"/>
</dbReference>
<protein>
    <submittedName>
        <fullName evidence="2">Beta-lactamase family protein</fullName>
    </submittedName>
</protein>
<dbReference type="PANTHER" id="PTHR28283">
    <property type="entry name" value="3',5'-CYCLIC-NUCLEOTIDE PHOSPHODIESTERASE 1"/>
    <property type="match status" value="1"/>
</dbReference>
<comment type="caution">
    <text evidence="2">The sequence shown here is derived from an EMBL/GenBank/DDBJ whole genome shotgun (WGS) entry which is preliminary data.</text>
</comment>
<dbReference type="InterPro" id="IPR000396">
    <property type="entry name" value="Pdiesterase2"/>
</dbReference>
<dbReference type="GO" id="GO:0047555">
    <property type="term" value="F:3',5'-cyclic-GMP phosphodiesterase activity"/>
    <property type="evidence" value="ECO:0007669"/>
    <property type="project" value="TreeGrafter"/>
</dbReference>
<dbReference type="Pfam" id="PF12706">
    <property type="entry name" value="Lactamase_B_2"/>
    <property type="match status" value="1"/>
</dbReference>
<dbReference type="GO" id="GO:0006198">
    <property type="term" value="P:cAMP catabolic process"/>
    <property type="evidence" value="ECO:0007669"/>
    <property type="project" value="InterPro"/>
</dbReference>
<keyword evidence="3" id="KW-1185">Reference proteome</keyword>
<dbReference type="SMART" id="SM00849">
    <property type="entry name" value="Lactamase_B"/>
    <property type="match status" value="1"/>
</dbReference>
<dbReference type="PANTHER" id="PTHR28283:SF1">
    <property type="entry name" value="3',5'-CYCLIC-NUCLEOTIDE PHOSPHODIESTERASE 1"/>
    <property type="match status" value="1"/>
</dbReference>
<proteinExistence type="predicted"/>
<feature type="domain" description="Metallo-beta-lactamase" evidence="1">
    <location>
        <begin position="17"/>
        <end position="203"/>
    </location>
</feature>
<accession>A0A318L1T1</accession>
<dbReference type="CDD" id="cd07735">
    <property type="entry name" value="class_II_PDE_MBL-fold"/>
    <property type="match status" value="1"/>
</dbReference>
<dbReference type="InterPro" id="IPR036866">
    <property type="entry name" value="RibonucZ/Hydroxyglut_hydro"/>
</dbReference>
<gene>
    <name evidence="2" type="ORF">DFR34_106129</name>
</gene>
<dbReference type="OrthoDB" id="9803916at2"/>
<evidence type="ECO:0000259" key="1">
    <source>
        <dbReference type="SMART" id="SM00849"/>
    </source>
</evidence>